<dbReference type="EMBL" id="JABBWD010000088">
    <property type="protein sequence ID" value="KAG1767305.1"/>
    <property type="molecule type" value="Genomic_DNA"/>
</dbReference>
<keyword evidence="3" id="KW-1185">Reference proteome</keyword>
<accession>A0A9P7CXR9</accession>
<dbReference type="InterPro" id="IPR011009">
    <property type="entry name" value="Kinase-like_dom_sf"/>
</dbReference>
<dbReference type="Pfam" id="PF17667">
    <property type="entry name" value="Pkinase_fungal"/>
    <property type="match status" value="1"/>
</dbReference>
<evidence type="ECO:0000313" key="3">
    <source>
        <dbReference type="Proteomes" id="UP000714275"/>
    </source>
</evidence>
<gene>
    <name evidence="2" type="ORF">EV702DRAFT_1050408</name>
</gene>
<name>A0A9P7CXR9_9AGAM</name>
<proteinExistence type="predicted"/>
<feature type="domain" description="Fungal-type protein kinase" evidence="1">
    <location>
        <begin position="144"/>
        <end position="482"/>
    </location>
</feature>
<evidence type="ECO:0000313" key="2">
    <source>
        <dbReference type="EMBL" id="KAG1767305.1"/>
    </source>
</evidence>
<dbReference type="InterPro" id="IPR040976">
    <property type="entry name" value="Pkinase_fungal"/>
</dbReference>
<dbReference type="PANTHER" id="PTHR38248">
    <property type="entry name" value="FUNK1 6"/>
    <property type="match status" value="1"/>
</dbReference>
<comment type="caution">
    <text evidence="2">The sequence shown here is derived from an EMBL/GenBank/DDBJ whole genome shotgun (WGS) entry which is preliminary data.</text>
</comment>
<dbReference type="OrthoDB" id="2739948at2759"/>
<evidence type="ECO:0000259" key="1">
    <source>
        <dbReference type="Pfam" id="PF17667"/>
    </source>
</evidence>
<dbReference type="AlphaFoldDB" id="A0A9P7CXR9"/>
<dbReference type="SUPFAM" id="SSF56112">
    <property type="entry name" value="Protein kinase-like (PK-like)"/>
    <property type="match status" value="1"/>
</dbReference>
<sequence length="699" mass="79097">MGKEMQAHVVGPMSVENFLDEFLPNPEDYDTSDFASRFASASNAEVFNMQSIRKEEDAYEPFIDAIRPFAPQLLFVNTSKHADMKNCSSFTFNVNTDVCVYADGTSHGCDISKSEVIIEFKWTDAHDAFSKHPRVDQPLVSQTDKGFDTLGQITSYAVAQLGAQYRTHAFSVLIVRNRARIIRWDREGAIVTNTFDYYHEPHLADFFHRFARASPALHGVDTSVTPASDEDAALARTALKLASTTCMYRVAVPQDPAVEGSDWLVLIIPQSVTKGYPLVGRWTRTCPAYNILNKKVVMFKDSWRMSIKDVLPEGETYKLLKLHNVRNVATCIAFHDVVHPIPQQNTQTVKFHKANWTCRNDAVTPHTLHRLVLNIVGEKLTNFESSRQLVQSVRDALLAHKDAYEIVKILHRDLSVGNIVIYRGKGILIDWDLAKVLTIQGPRQITRTGTWQFMSAHLVKNIKAVHAVEDDLESSLYVVLWATLIYKESHMDIVVRTQFIMQVFDADPLVGSGGSSKANFLIARTDFPQDVFVGCKRLDNIVIELAQFFLHRYSVILPEDQEELLQIRLKLKEVLDEVGPVRTAAQQKMIDTTYKVMCKSPAYQKEVGMQILQPHDSVIDIYDKHLGLPNWPNNDVAILQKLHPTDRLSAHHLYTKSLCASQDPMPIWVQVTPSGKKRRLDPDGDLSPTDLHDLVFFGQ</sequence>
<dbReference type="PANTHER" id="PTHR38248:SF2">
    <property type="entry name" value="FUNK1 11"/>
    <property type="match status" value="1"/>
</dbReference>
<organism evidence="2 3">
    <name type="scientific">Suillus placidus</name>
    <dbReference type="NCBI Taxonomy" id="48579"/>
    <lineage>
        <taxon>Eukaryota</taxon>
        <taxon>Fungi</taxon>
        <taxon>Dikarya</taxon>
        <taxon>Basidiomycota</taxon>
        <taxon>Agaricomycotina</taxon>
        <taxon>Agaricomycetes</taxon>
        <taxon>Agaricomycetidae</taxon>
        <taxon>Boletales</taxon>
        <taxon>Suillineae</taxon>
        <taxon>Suillaceae</taxon>
        <taxon>Suillus</taxon>
    </lineage>
</organism>
<reference evidence="2" key="1">
    <citation type="journal article" date="2020" name="New Phytol.">
        <title>Comparative genomics reveals dynamic genome evolution in host specialist ectomycorrhizal fungi.</title>
        <authorList>
            <person name="Lofgren L.A."/>
            <person name="Nguyen N.H."/>
            <person name="Vilgalys R."/>
            <person name="Ruytinx J."/>
            <person name="Liao H.L."/>
            <person name="Branco S."/>
            <person name="Kuo A."/>
            <person name="LaButti K."/>
            <person name="Lipzen A."/>
            <person name="Andreopoulos W."/>
            <person name="Pangilinan J."/>
            <person name="Riley R."/>
            <person name="Hundley H."/>
            <person name="Na H."/>
            <person name="Barry K."/>
            <person name="Grigoriev I.V."/>
            <person name="Stajich J.E."/>
            <person name="Kennedy P.G."/>
        </authorList>
    </citation>
    <scope>NUCLEOTIDE SEQUENCE</scope>
    <source>
        <strain evidence="2">DOB743</strain>
    </source>
</reference>
<protein>
    <recommendedName>
        <fullName evidence="1">Fungal-type protein kinase domain-containing protein</fullName>
    </recommendedName>
</protein>
<dbReference type="Proteomes" id="UP000714275">
    <property type="component" value="Unassembled WGS sequence"/>
</dbReference>
<dbReference type="Gene3D" id="1.10.510.10">
    <property type="entry name" value="Transferase(Phosphotransferase) domain 1"/>
    <property type="match status" value="1"/>
</dbReference>